<keyword evidence="3" id="KW-1185">Reference proteome</keyword>
<protein>
    <submittedName>
        <fullName evidence="2">SGNH/GDSL hydrolase family protein</fullName>
    </submittedName>
</protein>
<sequence>MVMLSWYDTCHSQTFKINNDIKRIVFLGNSITYQGKYIEYIEAYFITHYPDKQFEFINVGLPSETVSGLSEPNHAQGAFPRPDLHERLHRVLSKTKPDMVFSCYGMNDGIYLPFDELRFQKFKEGIHWLHREVIKSGSKIVHITPPIFDERKGKAYANVLDLYSDWLISKRYTDNWNVIDLHWPMRKELESQRLINTDFVLAQDGIHPNNYGHFIMACNILWELDEHLSSASYGFENFLSEYSNRDNILNLVHKKHVLMKDAWLTDIGHKRPRMTIGLPLNEALKQKDSINKAIKLLID</sequence>
<dbReference type="AlphaFoldDB" id="A0A8J6PY21"/>
<name>A0A8J6PY21_9FLAO</name>
<comment type="caution">
    <text evidence="2">The sequence shown here is derived from an EMBL/GenBank/DDBJ whole genome shotgun (WGS) entry which is preliminary data.</text>
</comment>
<proteinExistence type="predicted"/>
<accession>A0A8J6PY21</accession>
<dbReference type="CDD" id="cd01834">
    <property type="entry name" value="SGNH_hydrolase_like_2"/>
    <property type="match status" value="1"/>
</dbReference>
<dbReference type="Gene3D" id="3.40.50.1110">
    <property type="entry name" value="SGNH hydrolase"/>
    <property type="match status" value="1"/>
</dbReference>
<dbReference type="InterPro" id="IPR013830">
    <property type="entry name" value="SGNH_hydro"/>
</dbReference>
<dbReference type="InterPro" id="IPR051532">
    <property type="entry name" value="Ester_Hydrolysis_Enzymes"/>
</dbReference>
<evidence type="ECO:0000259" key="1">
    <source>
        <dbReference type="Pfam" id="PF13472"/>
    </source>
</evidence>
<dbReference type="PANTHER" id="PTHR30383">
    <property type="entry name" value="THIOESTERASE 1/PROTEASE 1/LYSOPHOSPHOLIPASE L1"/>
    <property type="match status" value="1"/>
</dbReference>
<dbReference type="GO" id="GO:0004622">
    <property type="term" value="F:phosphatidylcholine lysophospholipase activity"/>
    <property type="evidence" value="ECO:0007669"/>
    <property type="project" value="TreeGrafter"/>
</dbReference>
<dbReference type="InterPro" id="IPR036514">
    <property type="entry name" value="SGNH_hydro_sf"/>
</dbReference>
<reference evidence="2 3" key="1">
    <citation type="submission" date="2020-09" db="EMBL/GenBank/DDBJ databases">
        <title>TT11 complete genome.</title>
        <authorList>
            <person name="Wu Z."/>
        </authorList>
    </citation>
    <scope>NUCLEOTIDE SEQUENCE [LARGE SCALE GENOMIC DNA]</scope>
    <source>
        <strain evidence="2 3">TT11</strain>
    </source>
</reference>
<dbReference type="Proteomes" id="UP000600588">
    <property type="component" value="Unassembled WGS sequence"/>
</dbReference>
<organism evidence="2 3">
    <name type="scientific">Aestuariibaculum sediminum</name>
    <dbReference type="NCBI Taxonomy" id="2770637"/>
    <lineage>
        <taxon>Bacteria</taxon>
        <taxon>Pseudomonadati</taxon>
        <taxon>Bacteroidota</taxon>
        <taxon>Flavobacteriia</taxon>
        <taxon>Flavobacteriales</taxon>
        <taxon>Flavobacteriaceae</taxon>
    </lineage>
</organism>
<evidence type="ECO:0000313" key="3">
    <source>
        <dbReference type="Proteomes" id="UP000600588"/>
    </source>
</evidence>
<dbReference type="PANTHER" id="PTHR30383:SF5">
    <property type="entry name" value="SGNH HYDROLASE-TYPE ESTERASE DOMAIN-CONTAINING PROTEIN"/>
    <property type="match status" value="1"/>
</dbReference>
<dbReference type="SUPFAM" id="SSF52266">
    <property type="entry name" value="SGNH hydrolase"/>
    <property type="match status" value="1"/>
</dbReference>
<evidence type="ECO:0000313" key="2">
    <source>
        <dbReference type="EMBL" id="MBD0830603.1"/>
    </source>
</evidence>
<gene>
    <name evidence="2" type="ORF">ICJ83_00520</name>
</gene>
<dbReference type="EMBL" id="JACVXB010000001">
    <property type="protein sequence ID" value="MBD0830603.1"/>
    <property type="molecule type" value="Genomic_DNA"/>
</dbReference>
<keyword evidence="2" id="KW-0378">Hydrolase</keyword>
<dbReference type="Pfam" id="PF13472">
    <property type="entry name" value="Lipase_GDSL_2"/>
    <property type="match status" value="1"/>
</dbReference>
<feature type="domain" description="SGNH hydrolase-type esterase" evidence="1">
    <location>
        <begin position="26"/>
        <end position="213"/>
    </location>
</feature>